<evidence type="ECO:0000256" key="1">
    <source>
        <dbReference type="SAM" id="MobiDB-lite"/>
    </source>
</evidence>
<keyword evidence="2" id="KW-0812">Transmembrane</keyword>
<feature type="transmembrane region" description="Helical" evidence="2">
    <location>
        <begin position="44"/>
        <end position="63"/>
    </location>
</feature>
<dbReference type="Proteomes" id="UP000030746">
    <property type="component" value="Unassembled WGS sequence"/>
</dbReference>
<dbReference type="InterPro" id="IPR000488">
    <property type="entry name" value="Death_dom"/>
</dbReference>
<dbReference type="CTD" id="20241515"/>
<organism evidence="4 5">
    <name type="scientific">Lottia gigantea</name>
    <name type="common">Giant owl limpet</name>
    <dbReference type="NCBI Taxonomy" id="225164"/>
    <lineage>
        <taxon>Eukaryota</taxon>
        <taxon>Metazoa</taxon>
        <taxon>Spiralia</taxon>
        <taxon>Lophotrochozoa</taxon>
        <taxon>Mollusca</taxon>
        <taxon>Gastropoda</taxon>
        <taxon>Patellogastropoda</taxon>
        <taxon>Lottioidea</taxon>
        <taxon>Lottiidae</taxon>
        <taxon>Lottia</taxon>
    </lineage>
</organism>
<dbReference type="EMBL" id="KB199728">
    <property type="protein sequence ID" value="ESP04487.1"/>
    <property type="molecule type" value="Genomic_DNA"/>
</dbReference>
<evidence type="ECO:0000256" key="2">
    <source>
        <dbReference type="SAM" id="Phobius"/>
    </source>
</evidence>
<gene>
    <name evidence="4" type="ORF">LOTGIDRAFT_170731</name>
</gene>
<feature type="compositionally biased region" description="Polar residues" evidence="1">
    <location>
        <begin position="397"/>
        <end position="416"/>
    </location>
</feature>
<name>V4BF90_LOTGI</name>
<feature type="region of interest" description="Disordered" evidence="1">
    <location>
        <begin position="374"/>
        <end position="477"/>
    </location>
</feature>
<feature type="compositionally biased region" description="Basic and acidic residues" evidence="1">
    <location>
        <begin position="377"/>
        <end position="391"/>
    </location>
</feature>
<keyword evidence="2" id="KW-0472">Membrane</keyword>
<proteinExistence type="predicted"/>
<dbReference type="GO" id="GO:0007165">
    <property type="term" value="P:signal transduction"/>
    <property type="evidence" value="ECO:0007669"/>
    <property type="project" value="InterPro"/>
</dbReference>
<dbReference type="PROSITE" id="PS50017">
    <property type="entry name" value="DEATH_DOMAIN"/>
    <property type="match status" value="2"/>
</dbReference>
<dbReference type="RefSeq" id="XP_009044818.1">
    <property type="nucleotide sequence ID" value="XM_009046570.1"/>
</dbReference>
<feature type="domain" description="Death" evidence="3">
    <location>
        <begin position="296"/>
        <end position="332"/>
    </location>
</feature>
<keyword evidence="2" id="KW-1133">Transmembrane helix</keyword>
<dbReference type="HOGENOM" id="CLU_542165_0_0_1"/>
<accession>V4BF90</accession>
<evidence type="ECO:0000313" key="4">
    <source>
        <dbReference type="EMBL" id="ESP04487.1"/>
    </source>
</evidence>
<dbReference type="AlphaFoldDB" id="V4BF90"/>
<keyword evidence="5" id="KW-1185">Reference proteome</keyword>
<evidence type="ECO:0000259" key="3">
    <source>
        <dbReference type="PROSITE" id="PS50017"/>
    </source>
</evidence>
<sequence length="503" mass="59475">MLRRYFLYYSMTIMLRRYVLNDSVVVMLRRYFLYYPMTIMLRRYVLNDSVVVMLRRYFLYYSMTILLRRYVLNDSVVVMLPHYFLYYSMTIMLRRYVLNDSVVVMLRRYFLYYSMTILLRRYVLNDSVVLMLRRYFLYYSMTILLRRYVLNDSVVVMLRRYFLYYSTTIMLRRYVLNDSVVLMLLTLRITNEFNATAKWEQLNISTPQIETRFYKFMDVWLETSNQPSLNKIISALQEMKRNDIVNIIENDTNLNEQFTWENENNEGNDEGTSEFNAHAKWEQLSHMQIDTRFFKLIDMWHEKHKDPSLQQIITALKEIGRNDLVNAVQNDVILKKRLDIESTKQCERKPPIQAIEVSTKAERNEELCVSSDINCSDDEKTSQDEDKEAGRCVDTSCGLQPSQSSDESIKIKSTTEPLPRNETAKLPPDNETGKHPADNGTAKLLSDNETGKLPPDNETAKHPSDNGTAKYLPHNETQEQGISYDVIDNENFLQNSEITLYLL</sequence>
<protein>
    <recommendedName>
        <fullName evidence="3">Death domain-containing protein</fullName>
    </recommendedName>
</protein>
<reference evidence="4 5" key="1">
    <citation type="journal article" date="2013" name="Nature">
        <title>Insights into bilaterian evolution from three spiralian genomes.</title>
        <authorList>
            <person name="Simakov O."/>
            <person name="Marletaz F."/>
            <person name="Cho S.J."/>
            <person name="Edsinger-Gonzales E."/>
            <person name="Havlak P."/>
            <person name="Hellsten U."/>
            <person name="Kuo D.H."/>
            <person name="Larsson T."/>
            <person name="Lv J."/>
            <person name="Arendt D."/>
            <person name="Savage R."/>
            <person name="Osoegawa K."/>
            <person name="de Jong P."/>
            <person name="Grimwood J."/>
            <person name="Chapman J.A."/>
            <person name="Shapiro H."/>
            <person name="Aerts A."/>
            <person name="Otillar R.P."/>
            <person name="Terry A.Y."/>
            <person name="Boore J.L."/>
            <person name="Grigoriev I.V."/>
            <person name="Lindberg D.R."/>
            <person name="Seaver E.C."/>
            <person name="Weisblat D.A."/>
            <person name="Putnam N.H."/>
            <person name="Rokhsar D.S."/>
        </authorList>
    </citation>
    <scope>NUCLEOTIDE SEQUENCE [LARGE SCALE GENOMIC DNA]</scope>
</reference>
<dbReference type="GeneID" id="20241515"/>
<feature type="domain" description="Death" evidence="3">
    <location>
        <begin position="200"/>
        <end position="252"/>
    </location>
</feature>
<evidence type="ECO:0000313" key="5">
    <source>
        <dbReference type="Proteomes" id="UP000030746"/>
    </source>
</evidence>
<feature type="transmembrane region" description="Helical" evidence="2">
    <location>
        <begin position="109"/>
        <end position="124"/>
    </location>
</feature>
<dbReference type="KEGG" id="lgi:LOTGIDRAFT_170731"/>
<feature type="transmembrane region" description="Helical" evidence="2">
    <location>
        <begin position="75"/>
        <end position="97"/>
    </location>
</feature>